<dbReference type="EMBL" id="CP021255">
    <property type="protein sequence ID" value="AVD72175.1"/>
    <property type="molecule type" value="Genomic_DNA"/>
</dbReference>
<reference evidence="2" key="2">
    <citation type="journal article" date="2018" name="MBio">
        <title>Insights into the evolution of host association through the isolation and characterization of a novel human periodontal pathobiont, Desulfobulbus oralis.</title>
        <authorList>
            <person name="Cross K.L."/>
            <person name="Chirania P."/>
            <person name="Xiong W."/>
            <person name="Beall C.J."/>
            <person name="Elkins J.G."/>
            <person name="Giannone R.J."/>
            <person name="Griffen A.L."/>
            <person name="Guss A.M."/>
            <person name="Hettich R.L."/>
            <person name="Joshi S.S."/>
            <person name="Mokrzan E.M."/>
            <person name="Martin R.K."/>
            <person name="Zhulin I.B."/>
            <person name="Leys E.J."/>
            <person name="Podar M."/>
        </authorList>
    </citation>
    <scope>NUCLEOTIDE SEQUENCE [LARGE SCALE GENOMIC DNA]</scope>
    <source>
        <strain evidence="2">ORNL</strain>
    </source>
</reference>
<evidence type="ECO:0000313" key="3">
    <source>
        <dbReference type="Proteomes" id="UP000239867"/>
    </source>
</evidence>
<dbReference type="PANTHER" id="PTHR43798">
    <property type="entry name" value="MONOACYLGLYCEROL LIPASE"/>
    <property type="match status" value="1"/>
</dbReference>
<name>A0A2L1GR51_9BACT</name>
<keyword evidence="2" id="KW-0378">Hydrolase</keyword>
<reference evidence="2" key="1">
    <citation type="submission" date="2017-05" db="EMBL/GenBank/DDBJ databases">
        <authorList>
            <person name="Song R."/>
            <person name="Chenine A.L."/>
            <person name="Ruprecht R.M."/>
        </authorList>
    </citation>
    <scope>NUCLEOTIDE SEQUENCE</scope>
    <source>
        <strain evidence="2">ORNL</strain>
    </source>
</reference>
<dbReference type="Pfam" id="PF00561">
    <property type="entry name" value="Abhydrolase_1"/>
    <property type="match status" value="1"/>
</dbReference>
<dbReference type="KEGG" id="deo:CAY53_00895"/>
<feature type="domain" description="AB hydrolase-1" evidence="1">
    <location>
        <begin position="24"/>
        <end position="170"/>
    </location>
</feature>
<dbReference type="RefSeq" id="WP_104937380.1">
    <property type="nucleotide sequence ID" value="NZ_CP021255.1"/>
</dbReference>
<sequence length="249" mass="27392">MQSHCTDYLGASLHYQTGGKADAPVLVLLHGGFGSIDDFAALLPRLQEHFRLIAIDTRGHGRSTLGQAPLSYAQIADDTRHILNTLGITRFALFGFSDGGTAAYRIGAADPGVEKIITVGAHWHYDNLRDLHAMFGQITVDFVRENMPQQAAAYEAQNPEADLNQLTGRLQAMWLDNSTSAYPNETISRIGAPVLAIRGEDDFLLSLPDLAALKKHLPEAHLMNIPFASHEAIREEPDMLWAAIMAFYR</sequence>
<accession>A0A2L1GR51</accession>
<dbReference type="AlphaFoldDB" id="A0A2L1GR51"/>
<keyword evidence="3" id="KW-1185">Reference proteome</keyword>
<dbReference type="OrthoDB" id="5431692at2"/>
<organism evidence="2 3">
    <name type="scientific">Desulfobulbus oralis</name>
    <dbReference type="NCBI Taxonomy" id="1986146"/>
    <lineage>
        <taxon>Bacteria</taxon>
        <taxon>Pseudomonadati</taxon>
        <taxon>Thermodesulfobacteriota</taxon>
        <taxon>Desulfobulbia</taxon>
        <taxon>Desulfobulbales</taxon>
        <taxon>Desulfobulbaceae</taxon>
        <taxon>Desulfobulbus</taxon>
    </lineage>
</organism>
<evidence type="ECO:0000259" key="1">
    <source>
        <dbReference type="Pfam" id="PF00561"/>
    </source>
</evidence>
<gene>
    <name evidence="2" type="ORF">CAY53_00895</name>
</gene>
<dbReference type="GO" id="GO:0016020">
    <property type="term" value="C:membrane"/>
    <property type="evidence" value="ECO:0007669"/>
    <property type="project" value="TreeGrafter"/>
</dbReference>
<dbReference type="InterPro" id="IPR029058">
    <property type="entry name" value="AB_hydrolase_fold"/>
</dbReference>
<dbReference type="Gene3D" id="3.40.50.1820">
    <property type="entry name" value="alpha/beta hydrolase"/>
    <property type="match status" value="1"/>
</dbReference>
<dbReference type="Proteomes" id="UP000239867">
    <property type="component" value="Chromosome"/>
</dbReference>
<dbReference type="PANTHER" id="PTHR43798:SF33">
    <property type="entry name" value="HYDROLASE, PUTATIVE (AFU_ORTHOLOGUE AFUA_2G14860)-RELATED"/>
    <property type="match status" value="1"/>
</dbReference>
<dbReference type="GO" id="GO:0016787">
    <property type="term" value="F:hydrolase activity"/>
    <property type="evidence" value="ECO:0007669"/>
    <property type="project" value="UniProtKB-KW"/>
</dbReference>
<dbReference type="InterPro" id="IPR050266">
    <property type="entry name" value="AB_hydrolase_sf"/>
</dbReference>
<protein>
    <submittedName>
        <fullName evidence="2">Alpha/beta hydrolase</fullName>
    </submittedName>
</protein>
<dbReference type="SUPFAM" id="SSF53474">
    <property type="entry name" value="alpha/beta-Hydrolases"/>
    <property type="match status" value="1"/>
</dbReference>
<proteinExistence type="predicted"/>
<dbReference type="InterPro" id="IPR000073">
    <property type="entry name" value="AB_hydrolase_1"/>
</dbReference>
<evidence type="ECO:0000313" key="2">
    <source>
        <dbReference type="EMBL" id="AVD72175.1"/>
    </source>
</evidence>